<comment type="subcellular location">
    <subcellularLocation>
        <location evidence="1">Membrane</location>
        <topology evidence="1">Multi-pass membrane protein</topology>
    </subcellularLocation>
</comment>
<keyword evidence="2 5" id="KW-0812">Transmembrane</keyword>
<feature type="transmembrane region" description="Helical" evidence="5">
    <location>
        <begin position="88"/>
        <end position="105"/>
    </location>
</feature>
<accession>A0A914EN01</accession>
<sequence length="262" mass="30595">MSGTKPLINCWLIFLFIVRLKQHVKMLRTMDGVDMSFKSAFRKTPNMRKHTWLLFTLFALSMVVPFAWRFYEVYTDGLLSSSWRDPSFILVPLLTAWNILPLLYYHLCNSVARFWCTTLKKTLRREHFKRHYALKFYYEQFLKITAMQETIGDLFNPFVLFSLAWSFMLLSLTIYFVTQPTSSLVEPITAEQVTNESMRNKLNEKILINVGWSVIQIIVAILHICVICANGMKTNEETRNILTAVLAIVPDANADLDRFQVE</sequence>
<dbReference type="GO" id="GO:0016020">
    <property type="term" value="C:membrane"/>
    <property type="evidence" value="ECO:0007669"/>
    <property type="project" value="UniProtKB-SubCell"/>
</dbReference>
<keyword evidence="3 5" id="KW-1133">Transmembrane helix</keyword>
<organism evidence="6 7">
    <name type="scientific">Acrobeloides nanus</name>
    <dbReference type="NCBI Taxonomy" id="290746"/>
    <lineage>
        <taxon>Eukaryota</taxon>
        <taxon>Metazoa</taxon>
        <taxon>Ecdysozoa</taxon>
        <taxon>Nematoda</taxon>
        <taxon>Chromadorea</taxon>
        <taxon>Rhabditida</taxon>
        <taxon>Tylenchina</taxon>
        <taxon>Cephalobomorpha</taxon>
        <taxon>Cephaloboidea</taxon>
        <taxon>Cephalobidae</taxon>
        <taxon>Acrobeloides</taxon>
    </lineage>
</organism>
<evidence type="ECO:0000313" key="6">
    <source>
        <dbReference type="Proteomes" id="UP000887540"/>
    </source>
</evidence>
<keyword evidence="6" id="KW-1185">Reference proteome</keyword>
<name>A0A914EN01_9BILA</name>
<evidence type="ECO:0000256" key="3">
    <source>
        <dbReference type="ARBA" id="ARBA00022989"/>
    </source>
</evidence>
<evidence type="ECO:0000256" key="1">
    <source>
        <dbReference type="ARBA" id="ARBA00004141"/>
    </source>
</evidence>
<reference evidence="7" key="1">
    <citation type="submission" date="2022-11" db="UniProtKB">
        <authorList>
            <consortium name="WormBaseParasite"/>
        </authorList>
    </citation>
    <scope>IDENTIFICATION</scope>
</reference>
<feature type="transmembrane region" description="Helical" evidence="5">
    <location>
        <begin position="206"/>
        <end position="229"/>
    </location>
</feature>
<feature type="transmembrane region" description="Helical" evidence="5">
    <location>
        <begin position="51"/>
        <end position="68"/>
    </location>
</feature>
<dbReference type="InterPro" id="IPR013604">
    <property type="entry name" value="7TM_chemorcpt"/>
</dbReference>
<dbReference type="Proteomes" id="UP000887540">
    <property type="component" value="Unplaced"/>
</dbReference>
<dbReference type="WBParaSite" id="ACRNAN_scaffold9173.g8536.t1">
    <property type="protein sequence ID" value="ACRNAN_scaffold9173.g8536.t1"/>
    <property type="gene ID" value="ACRNAN_scaffold9173.g8536"/>
</dbReference>
<proteinExistence type="predicted"/>
<protein>
    <submittedName>
        <fullName evidence="7">Uncharacterized protein</fullName>
    </submittedName>
</protein>
<dbReference type="AlphaFoldDB" id="A0A914EN01"/>
<evidence type="ECO:0000256" key="4">
    <source>
        <dbReference type="ARBA" id="ARBA00023136"/>
    </source>
</evidence>
<dbReference type="Pfam" id="PF08395">
    <property type="entry name" value="7tm_7"/>
    <property type="match status" value="1"/>
</dbReference>
<dbReference type="GO" id="GO:0050909">
    <property type="term" value="P:sensory perception of taste"/>
    <property type="evidence" value="ECO:0007669"/>
    <property type="project" value="InterPro"/>
</dbReference>
<evidence type="ECO:0000256" key="2">
    <source>
        <dbReference type="ARBA" id="ARBA00022692"/>
    </source>
</evidence>
<evidence type="ECO:0000313" key="7">
    <source>
        <dbReference type="WBParaSite" id="ACRNAN_scaffold9173.g8536.t1"/>
    </source>
</evidence>
<feature type="transmembrane region" description="Helical" evidence="5">
    <location>
        <begin position="154"/>
        <end position="177"/>
    </location>
</feature>
<keyword evidence="4 5" id="KW-0472">Membrane</keyword>
<evidence type="ECO:0000256" key="5">
    <source>
        <dbReference type="SAM" id="Phobius"/>
    </source>
</evidence>